<evidence type="ECO:0000313" key="11">
    <source>
        <dbReference type="Proteomes" id="UP000274496"/>
    </source>
</evidence>
<evidence type="ECO:0000256" key="5">
    <source>
        <dbReference type="ARBA" id="ARBA00022989"/>
    </source>
</evidence>
<dbReference type="RefSeq" id="WP_011285363.1">
    <property type="nucleotide sequence ID" value="NZ_AP019548.1"/>
</dbReference>
<name>A0ABD7US02_STRPY</name>
<evidence type="ECO:0000256" key="3">
    <source>
        <dbReference type="ARBA" id="ARBA00022448"/>
    </source>
</evidence>
<proteinExistence type="inferred from homology"/>
<dbReference type="PANTHER" id="PTHR11629:SF63">
    <property type="entry name" value="V-TYPE PROTON ATPASE SUBUNIT A"/>
    <property type="match status" value="1"/>
</dbReference>
<comment type="subcellular location">
    <subcellularLocation>
        <location evidence="1">Membrane</location>
        <topology evidence="1">Multi-pass membrane protein</topology>
    </subcellularLocation>
</comment>
<feature type="transmembrane region" description="Helical" evidence="9">
    <location>
        <begin position="426"/>
        <end position="443"/>
    </location>
</feature>
<dbReference type="PANTHER" id="PTHR11629">
    <property type="entry name" value="VACUOLAR PROTON ATPASES"/>
    <property type="match status" value="1"/>
</dbReference>
<feature type="transmembrane region" description="Helical" evidence="9">
    <location>
        <begin position="496"/>
        <end position="518"/>
    </location>
</feature>
<feature type="transmembrane region" description="Helical" evidence="9">
    <location>
        <begin position="579"/>
        <end position="600"/>
    </location>
</feature>
<evidence type="ECO:0000256" key="4">
    <source>
        <dbReference type="ARBA" id="ARBA00022692"/>
    </source>
</evidence>
<feature type="transmembrane region" description="Helical" evidence="9">
    <location>
        <begin position="606"/>
        <end position="626"/>
    </location>
</feature>
<evidence type="ECO:0000313" key="10">
    <source>
        <dbReference type="EMBL" id="VDC38396.1"/>
    </source>
</evidence>
<evidence type="ECO:0000256" key="8">
    <source>
        <dbReference type="SAM" id="Coils"/>
    </source>
</evidence>
<feature type="transmembrane region" description="Helical" evidence="9">
    <location>
        <begin position="388"/>
        <end position="419"/>
    </location>
</feature>
<dbReference type="AlphaFoldDB" id="A0ABD7US02"/>
<organism evidence="10 11">
    <name type="scientific">Streptococcus pyogenes</name>
    <dbReference type="NCBI Taxonomy" id="1314"/>
    <lineage>
        <taxon>Bacteria</taxon>
        <taxon>Bacillati</taxon>
        <taxon>Bacillota</taxon>
        <taxon>Bacilli</taxon>
        <taxon>Lactobacillales</taxon>
        <taxon>Streptococcaceae</taxon>
        <taxon>Streptococcus</taxon>
    </lineage>
</organism>
<dbReference type="GO" id="GO:0006811">
    <property type="term" value="P:monoatomic ion transport"/>
    <property type="evidence" value="ECO:0007669"/>
    <property type="project" value="UniProtKB-KW"/>
</dbReference>
<evidence type="ECO:0000256" key="2">
    <source>
        <dbReference type="ARBA" id="ARBA00009904"/>
    </source>
</evidence>
<keyword evidence="7 9" id="KW-0472">Membrane</keyword>
<protein>
    <submittedName>
        <fullName evidence="10">ATP synthase subunit I</fullName>
    </submittedName>
</protein>
<evidence type="ECO:0000256" key="6">
    <source>
        <dbReference type="ARBA" id="ARBA00023065"/>
    </source>
</evidence>
<keyword evidence="8" id="KW-0175">Coiled coil</keyword>
<gene>
    <name evidence="10" type="ORF">SP119_0124</name>
</gene>
<feature type="transmembrane region" description="Helical" evidence="9">
    <location>
        <begin position="524"/>
        <end position="548"/>
    </location>
</feature>
<keyword evidence="5 9" id="KW-1133">Transmembrane helix</keyword>
<keyword evidence="6" id="KW-0406">Ion transport</keyword>
<dbReference type="NCBIfam" id="NF004427">
    <property type="entry name" value="PRK05771.1-1"/>
    <property type="match status" value="1"/>
</dbReference>
<dbReference type="Pfam" id="PF01496">
    <property type="entry name" value="V_ATPase_I"/>
    <property type="match status" value="1"/>
</dbReference>
<accession>A0ABD7US02</accession>
<sequence>MAISQMKKLAMVFEKDYLDLVLKTLQQSQLVEVRDMKQLKHWQDAFNKGNVKLPQIVQYDLTHQKPLLDDEALQYLLQSQQELENGLASLSAFLPPIGKLTALRQKTPSLSFKQFEERHRQQAAQTALKMMSQKIERLEQLQSKIDQLTEYCQELEKWRSLTVLPQDLAQFHFLSARVGTIPSTANNHFYHQLKQHKGLLKQHKGLFIEEVYHTEFEYGLVLFWQAQDTIHLQKYQFKPLLYKEQLLPSEQLRINKELLTNWLAEKDSLLKELRQSQKILAQLQVEIDYVLSQYQRQQTKKQLLGTRHLIALEGWIEADSVNQLKGLMTKTLGDMFYLDSYDVTPDDWEDVPIKLRNHRYIAPFELVTEMYALPKYQEKDPTPFLAPLYLTFFGMMVADLGYGLLLYAVTLAALVFFNLQKTSKRLVTFFNILAISVAIWGLIYGSFFGFDLPVALLSTKTDVITILVVSLLFGFVTLIFGLLLGAWQQVRMKAYATAYTSSLAWTFILLGLLLFILGKNVSGLAYLSVIGKWLALGNAFGILVVSLLKSKSLLGLGSGLYNLYGISSYLSDLVSFTRLMALGLSGASIGAAFNMIVGIFPPVTRFTVGIFIFILLHAINIFLSMLSGYVHGARLIFVEFFGKFYEGGGKAFNPLKLADNYVNVNEETDLEDN</sequence>
<keyword evidence="4 9" id="KW-0812">Transmembrane</keyword>
<comment type="similarity">
    <text evidence="2">Belongs to the V-ATPase 116 kDa subunit family.</text>
</comment>
<keyword evidence="3" id="KW-0813">Transport</keyword>
<evidence type="ECO:0000256" key="1">
    <source>
        <dbReference type="ARBA" id="ARBA00004141"/>
    </source>
</evidence>
<evidence type="ECO:0000256" key="9">
    <source>
        <dbReference type="SAM" id="Phobius"/>
    </source>
</evidence>
<feature type="transmembrane region" description="Helical" evidence="9">
    <location>
        <begin position="463"/>
        <end position="484"/>
    </location>
</feature>
<feature type="coiled-coil region" evidence="8">
    <location>
        <begin position="121"/>
        <end position="158"/>
    </location>
</feature>
<dbReference type="GO" id="GO:0016020">
    <property type="term" value="C:membrane"/>
    <property type="evidence" value="ECO:0007669"/>
    <property type="project" value="UniProtKB-SubCell"/>
</dbReference>
<dbReference type="InterPro" id="IPR002490">
    <property type="entry name" value="V-ATPase_116kDa_su"/>
</dbReference>
<dbReference type="Proteomes" id="UP000274496">
    <property type="component" value="Chromosome"/>
</dbReference>
<evidence type="ECO:0000256" key="7">
    <source>
        <dbReference type="ARBA" id="ARBA00023136"/>
    </source>
</evidence>
<dbReference type="EMBL" id="LR031521">
    <property type="protein sequence ID" value="VDC38396.1"/>
    <property type="molecule type" value="Genomic_DNA"/>
</dbReference>
<reference evidence="10 11" key="1">
    <citation type="submission" date="2018-10" db="EMBL/GenBank/DDBJ databases">
        <authorList>
            <person name="Rosinski-Chupin I."/>
        </authorList>
    </citation>
    <scope>NUCLEOTIDE SEQUENCE [LARGE SCALE GENOMIC DNA]</scope>
    <source>
        <strain evidence="10 11">S119</strain>
    </source>
</reference>